<keyword evidence="5" id="KW-0598">Phosphotransferase system</keyword>
<sequence>MLKELLNEKTVEVKVKAQDWKDAVKIGGELLEKDGKIEHRYIEAMVETVNKIGAYIVIAPGLAMPHARPECGAKEIGMSLITLENPVPFGNEEYDPVDLVILFCAVDNSSHIKLLAEFMELIEDEDFLSTARSADNKTSILNYIQNKQYS</sequence>
<dbReference type="RefSeq" id="WP_073012005.1">
    <property type="nucleotide sequence ID" value="NZ_FQZO01000011.1"/>
</dbReference>
<name>A0A1M6NFC6_9CLOT</name>
<dbReference type="PROSITE" id="PS51094">
    <property type="entry name" value="PTS_EIIA_TYPE_2"/>
    <property type="match status" value="1"/>
</dbReference>
<dbReference type="AlphaFoldDB" id="A0A1M6NFC6"/>
<evidence type="ECO:0000256" key="5">
    <source>
        <dbReference type="ARBA" id="ARBA00022683"/>
    </source>
</evidence>
<evidence type="ECO:0000256" key="6">
    <source>
        <dbReference type="ARBA" id="ARBA00022777"/>
    </source>
</evidence>
<evidence type="ECO:0000256" key="4">
    <source>
        <dbReference type="ARBA" id="ARBA00022679"/>
    </source>
</evidence>
<feature type="domain" description="PTS EIIA type-2" evidence="7">
    <location>
        <begin position="4"/>
        <end position="147"/>
    </location>
</feature>
<dbReference type="GO" id="GO:0005737">
    <property type="term" value="C:cytoplasm"/>
    <property type="evidence" value="ECO:0007669"/>
    <property type="project" value="UniProtKB-SubCell"/>
</dbReference>
<dbReference type="CDD" id="cd00211">
    <property type="entry name" value="PTS_IIA_fru"/>
    <property type="match status" value="1"/>
</dbReference>
<keyword evidence="3" id="KW-0963">Cytoplasm</keyword>
<keyword evidence="2" id="KW-0813">Transport</keyword>
<dbReference type="Proteomes" id="UP000184080">
    <property type="component" value="Unassembled WGS sequence"/>
</dbReference>
<keyword evidence="9" id="KW-1185">Reference proteome</keyword>
<evidence type="ECO:0000313" key="8">
    <source>
        <dbReference type="EMBL" id="SHJ94425.1"/>
    </source>
</evidence>
<dbReference type="SUPFAM" id="SSF55804">
    <property type="entry name" value="Phoshotransferase/anion transport protein"/>
    <property type="match status" value="1"/>
</dbReference>
<keyword evidence="4" id="KW-0808">Transferase</keyword>
<dbReference type="OrthoDB" id="369398at2"/>
<dbReference type="PANTHER" id="PTHR36203">
    <property type="entry name" value="ASCORBATE-SPECIFIC PTS SYSTEM EIIA COMPONENT"/>
    <property type="match status" value="1"/>
</dbReference>
<dbReference type="GO" id="GO:0009401">
    <property type="term" value="P:phosphoenolpyruvate-dependent sugar phosphotransferase system"/>
    <property type="evidence" value="ECO:0007669"/>
    <property type="project" value="UniProtKB-KW"/>
</dbReference>
<dbReference type="PANTHER" id="PTHR36203:SF5">
    <property type="entry name" value="PTS SYSTEM, EIIA COMPONENT"/>
    <property type="match status" value="1"/>
</dbReference>
<comment type="subcellular location">
    <subcellularLocation>
        <location evidence="1">Cytoplasm</location>
    </subcellularLocation>
</comment>
<keyword evidence="6" id="KW-0418">Kinase</keyword>
<dbReference type="InterPro" id="IPR002178">
    <property type="entry name" value="PTS_EIIA_type-2_dom"/>
</dbReference>
<accession>A0A1M6NFC6</accession>
<dbReference type="Gene3D" id="3.40.930.10">
    <property type="entry name" value="Mannitol-specific EII, Chain A"/>
    <property type="match status" value="1"/>
</dbReference>
<reference evidence="8 9" key="1">
    <citation type="submission" date="2016-11" db="EMBL/GenBank/DDBJ databases">
        <authorList>
            <person name="Jaros S."/>
            <person name="Januszkiewicz K."/>
            <person name="Wedrychowicz H."/>
        </authorList>
    </citation>
    <scope>NUCLEOTIDE SEQUENCE [LARGE SCALE GENOMIC DNA]</scope>
    <source>
        <strain evidence="8 9">DSM 21864</strain>
    </source>
</reference>
<dbReference type="InterPro" id="IPR016152">
    <property type="entry name" value="PTrfase/Anion_transptr"/>
</dbReference>
<evidence type="ECO:0000259" key="7">
    <source>
        <dbReference type="PROSITE" id="PS51094"/>
    </source>
</evidence>
<evidence type="ECO:0000313" key="9">
    <source>
        <dbReference type="Proteomes" id="UP000184080"/>
    </source>
</evidence>
<evidence type="ECO:0000256" key="3">
    <source>
        <dbReference type="ARBA" id="ARBA00022490"/>
    </source>
</evidence>
<dbReference type="GO" id="GO:0016301">
    <property type="term" value="F:kinase activity"/>
    <property type="evidence" value="ECO:0007669"/>
    <property type="project" value="UniProtKB-KW"/>
</dbReference>
<evidence type="ECO:0000256" key="2">
    <source>
        <dbReference type="ARBA" id="ARBA00022448"/>
    </source>
</evidence>
<protein>
    <submittedName>
        <fullName evidence="8">PTS system IIA component, L-Asc family</fullName>
    </submittedName>
</protein>
<evidence type="ECO:0000256" key="1">
    <source>
        <dbReference type="ARBA" id="ARBA00004496"/>
    </source>
</evidence>
<dbReference type="EMBL" id="FQZO01000011">
    <property type="protein sequence ID" value="SHJ94425.1"/>
    <property type="molecule type" value="Genomic_DNA"/>
</dbReference>
<dbReference type="Pfam" id="PF00359">
    <property type="entry name" value="PTS_EIIA_2"/>
    <property type="match status" value="1"/>
</dbReference>
<gene>
    <name evidence="8" type="ORF">SAMN05444401_0191</name>
</gene>
<dbReference type="STRING" id="1121298.SAMN05444401_0191"/>
<proteinExistence type="predicted"/>
<dbReference type="InterPro" id="IPR051351">
    <property type="entry name" value="Ascorbate-PTS_EIIA_comp"/>
</dbReference>
<organism evidence="8 9">
    <name type="scientific">Clostridium amylolyticum</name>
    <dbReference type="NCBI Taxonomy" id="1121298"/>
    <lineage>
        <taxon>Bacteria</taxon>
        <taxon>Bacillati</taxon>
        <taxon>Bacillota</taxon>
        <taxon>Clostridia</taxon>
        <taxon>Eubacteriales</taxon>
        <taxon>Clostridiaceae</taxon>
        <taxon>Clostridium</taxon>
    </lineage>
</organism>